<gene>
    <name evidence="1" type="ORF">GMO_19330</name>
</gene>
<name>G6XKB7_9PROT</name>
<proteinExistence type="predicted"/>
<protein>
    <submittedName>
        <fullName evidence="1">Uncharacterized protein</fullName>
    </submittedName>
</protein>
<organism evidence="1 2">
    <name type="scientific">Gluconobacter morbifer G707</name>
    <dbReference type="NCBI Taxonomy" id="1088869"/>
    <lineage>
        <taxon>Bacteria</taxon>
        <taxon>Pseudomonadati</taxon>
        <taxon>Pseudomonadota</taxon>
        <taxon>Alphaproteobacteria</taxon>
        <taxon>Acetobacterales</taxon>
        <taxon>Acetobacteraceae</taxon>
        <taxon>Gluconobacter</taxon>
    </lineage>
</organism>
<dbReference type="EMBL" id="AGQV01000006">
    <property type="protein sequence ID" value="EHH67713.1"/>
    <property type="molecule type" value="Genomic_DNA"/>
</dbReference>
<reference evidence="1 2" key="1">
    <citation type="submission" date="2011-10" db="EMBL/GenBank/DDBJ databases">
        <title>Genome sequence of Gluconobacter morbifer G707, isolated from Drosophila gut.</title>
        <authorList>
            <person name="Lee W.-J."/>
            <person name="Kim E.-K."/>
        </authorList>
    </citation>
    <scope>NUCLEOTIDE SEQUENCE [LARGE SCALE GENOMIC DNA]</scope>
    <source>
        <strain evidence="1 2">G707</strain>
    </source>
</reference>
<comment type="caution">
    <text evidence="1">The sequence shown here is derived from an EMBL/GenBank/DDBJ whole genome shotgun (WGS) entry which is preliminary data.</text>
</comment>
<keyword evidence="2" id="KW-1185">Reference proteome</keyword>
<dbReference type="PATRIC" id="fig|1088869.3.peg.1928"/>
<evidence type="ECO:0000313" key="2">
    <source>
        <dbReference type="Proteomes" id="UP000004949"/>
    </source>
</evidence>
<accession>G6XKB7</accession>
<dbReference type="OrthoDB" id="9881207at2"/>
<evidence type="ECO:0000313" key="1">
    <source>
        <dbReference type="EMBL" id="EHH67713.1"/>
    </source>
</evidence>
<dbReference type="RefSeq" id="WP_008852080.1">
    <property type="nucleotide sequence ID" value="NZ_AGQV01000006.1"/>
</dbReference>
<dbReference type="Proteomes" id="UP000004949">
    <property type="component" value="Unassembled WGS sequence"/>
</dbReference>
<dbReference type="AlphaFoldDB" id="G6XKB7"/>
<sequence length="59" mass="6671">MNNQRIDVMKDGKRIGWYRVDKGLIIVTSAKNARSKTIRASTGDNEGLARLMLHEPWAS</sequence>